<feature type="transmembrane region" description="Helical" evidence="3">
    <location>
        <begin position="396"/>
        <end position="416"/>
    </location>
</feature>
<feature type="transmembrane region" description="Helical" evidence="3">
    <location>
        <begin position="330"/>
        <end position="352"/>
    </location>
</feature>
<dbReference type="Pfam" id="PF07690">
    <property type="entry name" value="MFS_1"/>
    <property type="match status" value="1"/>
</dbReference>
<dbReference type="OrthoDB" id="6499973at2759"/>
<gene>
    <name evidence="5" type="ORF">PV06_03714</name>
</gene>
<sequence length="436" mass="46547">MSHQESELEDLSARTITKQTSNPPPDGGYGWVCVVCTFLINAHTWGINSAYGVILAHYLSSDTFPGTTALEYAFVGGLSISCSMFVAPLATYLGRKIGTRFVLNTGTILEVLSLITTSFVKTDWQLFLAQGVCFGLGMGFCFSGSIGIISHWFLRKRSFVNGIAAAGSGTGGLIYSLAVGKMIPQLGYPWAMRILGILCFVVNGICCNLLRYPPGDHSSVTVAKSPDSIPRHSPFLTLKFLAFLAWAILSVLGYVGLLFSLSSYTVAVGFTQQQGSIASALLNLGQALGRPAVGLLSDRLGRTDVALVSTFFAGLFCLVIWVFAKSIGVIFFFAIVVGLNAGTIWASAAPLAAEVVGLRDLHTALAILWFTLGAPTAVAEVIAVQLRDSKTAEKPYLRAQVFVGFMYLGAVAFLIVSRASLSKGGCRQRETESNVD</sequence>
<dbReference type="InterPro" id="IPR011701">
    <property type="entry name" value="MFS"/>
</dbReference>
<keyword evidence="3" id="KW-0472">Membrane</keyword>
<dbReference type="GeneID" id="27355788"/>
<protein>
    <recommendedName>
        <fullName evidence="4">Major facilitator superfamily (MFS) profile domain-containing protein</fullName>
    </recommendedName>
</protein>
<keyword evidence="3" id="KW-1133">Transmembrane helix</keyword>
<dbReference type="RefSeq" id="XP_016265532.1">
    <property type="nucleotide sequence ID" value="XM_016404527.1"/>
</dbReference>
<dbReference type="VEuPathDB" id="FungiDB:PV06_03714"/>
<dbReference type="EMBL" id="KN847334">
    <property type="protein sequence ID" value="KIW45316.1"/>
    <property type="molecule type" value="Genomic_DNA"/>
</dbReference>
<comment type="subcellular location">
    <subcellularLocation>
        <location evidence="1">Membrane</location>
        <topology evidence="1">Multi-pass membrane protein</topology>
    </subcellularLocation>
</comment>
<reference evidence="5 6" key="1">
    <citation type="submission" date="2015-01" db="EMBL/GenBank/DDBJ databases">
        <title>The Genome Sequence of Exophiala oligosperma CBS72588.</title>
        <authorList>
            <consortium name="The Broad Institute Genomics Platform"/>
            <person name="Cuomo C."/>
            <person name="de Hoog S."/>
            <person name="Gorbushina A."/>
            <person name="Stielow B."/>
            <person name="Teixiera M."/>
            <person name="Abouelleil A."/>
            <person name="Chapman S.B."/>
            <person name="Priest M."/>
            <person name="Young S.K."/>
            <person name="Wortman J."/>
            <person name="Nusbaum C."/>
            <person name="Birren B."/>
        </authorList>
    </citation>
    <scope>NUCLEOTIDE SEQUENCE [LARGE SCALE GENOMIC DNA]</scope>
    <source>
        <strain evidence="5 6">CBS 72588</strain>
    </source>
</reference>
<dbReference type="InterPro" id="IPR050327">
    <property type="entry name" value="Proton-linked_MCT"/>
</dbReference>
<evidence type="ECO:0000313" key="6">
    <source>
        <dbReference type="Proteomes" id="UP000053342"/>
    </source>
</evidence>
<accession>A0A0D2AZR1</accession>
<dbReference type="Gene3D" id="1.20.1250.20">
    <property type="entry name" value="MFS general substrate transporter like domains"/>
    <property type="match status" value="2"/>
</dbReference>
<dbReference type="AlphaFoldDB" id="A0A0D2AZR1"/>
<feature type="transmembrane region" description="Helical" evidence="3">
    <location>
        <begin position="364"/>
        <end position="384"/>
    </location>
</feature>
<feature type="transmembrane region" description="Helical" evidence="3">
    <location>
        <begin position="72"/>
        <end position="94"/>
    </location>
</feature>
<dbReference type="SUPFAM" id="SSF103473">
    <property type="entry name" value="MFS general substrate transporter"/>
    <property type="match status" value="1"/>
</dbReference>
<evidence type="ECO:0000259" key="4">
    <source>
        <dbReference type="PROSITE" id="PS50850"/>
    </source>
</evidence>
<feature type="transmembrane region" description="Helical" evidence="3">
    <location>
        <begin position="159"/>
        <end position="178"/>
    </location>
</feature>
<dbReference type="Proteomes" id="UP000053342">
    <property type="component" value="Unassembled WGS sequence"/>
</dbReference>
<evidence type="ECO:0000256" key="3">
    <source>
        <dbReference type="SAM" id="Phobius"/>
    </source>
</evidence>
<dbReference type="GO" id="GO:0016020">
    <property type="term" value="C:membrane"/>
    <property type="evidence" value="ECO:0007669"/>
    <property type="project" value="UniProtKB-SubCell"/>
</dbReference>
<comment type="similarity">
    <text evidence="2">Belongs to the major facilitator superfamily. Monocarboxylate porter (TC 2.A.1.13) family.</text>
</comment>
<dbReference type="HOGENOM" id="CLU_001265_1_2_1"/>
<name>A0A0D2AZR1_9EURO</name>
<feature type="transmembrane region" description="Helical" evidence="3">
    <location>
        <begin position="126"/>
        <end position="147"/>
    </location>
</feature>
<feature type="domain" description="Major facilitator superfamily (MFS) profile" evidence="4">
    <location>
        <begin position="234"/>
        <end position="436"/>
    </location>
</feature>
<dbReference type="InterPro" id="IPR020846">
    <property type="entry name" value="MFS_dom"/>
</dbReference>
<dbReference type="PANTHER" id="PTHR11360">
    <property type="entry name" value="MONOCARBOXYLATE TRANSPORTER"/>
    <property type="match status" value="1"/>
</dbReference>
<proteinExistence type="inferred from homology"/>
<feature type="transmembrane region" description="Helical" evidence="3">
    <location>
        <begin position="305"/>
        <end position="323"/>
    </location>
</feature>
<dbReference type="PANTHER" id="PTHR11360:SF315">
    <property type="entry name" value="TRANSPORTER MCH2-RELATED"/>
    <property type="match status" value="1"/>
</dbReference>
<evidence type="ECO:0000256" key="2">
    <source>
        <dbReference type="ARBA" id="ARBA00006727"/>
    </source>
</evidence>
<keyword evidence="6" id="KW-1185">Reference proteome</keyword>
<organism evidence="5 6">
    <name type="scientific">Exophiala oligosperma</name>
    <dbReference type="NCBI Taxonomy" id="215243"/>
    <lineage>
        <taxon>Eukaryota</taxon>
        <taxon>Fungi</taxon>
        <taxon>Dikarya</taxon>
        <taxon>Ascomycota</taxon>
        <taxon>Pezizomycotina</taxon>
        <taxon>Eurotiomycetes</taxon>
        <taxon>Chaetothyriomycetidae</taxon>
        <taxon>Chaetothyriales</taxon>
        <taxon>Herpotrichiellaceae</taxon>
        <taxon>Exophiala</taxon>
    </lineage>
</organism>
<evidence type="ECO:0000313" key="5">
    <source>
        <dbReference type="EMBL" id="KIW45316.1"/>
    </source>
</evidence>
<feature type="transmembrane region" description="Helical" evidence="3">
    <location>
        <begin position="190"/>
        <end position="210"/>
    </location>
</feature>
<feature type="transmembrane region" description="Helical" evidence="3">
    <location>
        <begin position="240"/>
        <end position="261"/>
    </location>
</feature>
<dbReference type="InterPro" id="IPR036259">
    <property type="entry name" value="MFS_trans_sf"/>
</dbReference>
<keyword evidence="3" id="KW-0812">Transmembrane</keyword>
<feature type="transmembrane region" description="Helical" evidence="3">
    <location>
        <begin position="101"/>
        <end position="120"/>
    </location>
</feature>
<evidence type="ECO:0000256" key="1">
    <source>
        <dbReference type="ARBA" id="ARBA00004141"/>
    </source>
</evidence>
<dbReference type="GO" id="GO:0022857">
    <property type="term" value="F:transmembrane transporter activity"/>
    <property type="evidence" value="ECO:0007669"/>
    <property type="project" value="InterPro"/>
</dbReference>
<dbReference type="PROSITE" id="PS50850">
    <property type="entry name" value="MFS"/>
    <property type="match status" value="1"/>
</dbReference>